<name>A0A564YKG9_HYMDI</name>
<protein>
    <submittedName>
        <fullName evidence="2">Uncharacterized protein</fullName>
    </submittedName>
</protein>
<gene>
    <name evidence="2" type="ORF">WMSIL1_LOCUS7234</name>
</gene>
<dbReference type="AlphaFoldDB" id="A0A564YKG9"/>
<organism evidence="2 3">
    <name type="scientific">Hymenolepis diminuta</name>
    <name type="common">Rat tapeworm</name>
    <dbReference type="NCBI Taxonomy" id="6216"/>
    <lineage>
        <taxon>Eukaryota</taxon>
        <taxon>Metazoa</taxon>
        <taxon>Spiralia</taxon>
        <taxon>Lophotrochozoa</taxon>
        <taxon>Platyhelminthes</taxon>
        <taxon>Cestoda</taxon>
        <taxon>Eucestoda</taxon>
        <taxon>Cyclophyllidea</taxon>
        <taxon>Hymenolepididae</taxon>
        <taxon>Hymenolepis</taxon>
    </lineage>
</organism>
<feature type="compositionally biased region" description="Basic and acidic residues" evidence="1">
    <location>
        <begin position="24"/>
        <end position="38"/>
    </location>
</feature>
<proteinExistence type="predicted"/>
<dbReference type="Proteomes" id="UP000321570">
    <property type="component" value="Unassembled WGS sequence"/>
</dbReference>
<keyword evidence="3" id="KW-1185">Reference proteome</keyword>
<feature type="compositionally biased region" description="Polar residues" evidence="1">
    <location>
        <begin position="1"/>
        <end position="10"/>
    </location>
</feature>
<accession>A0A564YKG9</accession>
<dbReference type="EMBL" id="CABIJS010000255">
    <property type="protein sequence ID" value="VUZ47706.1"/>
    <property type="molecule type" value="Genomic_DNA"/>
</dbReference>
<evidence type="ECO:0000256" key="1">
    <source>
        <dbReference type="SAM" id="MobiDB-lite"/>
    </source>
</evidence>
<evidence type="ECO:0000313" key="2">
    <source>
        <dbReference type="EMBL" id="VUZ47706.1"/>
    </source>
</evidence>
<reference evidence="2 3" key="1">
    <citation type="submission" date="2019-07" db="EMBL/GenBank/DDBJ databases">
        <authorList>
            <person name="Jastrzebski P J."/>
            <person name="Paukszto L."/>
            <person name="Jastrzebski P J."/>
        </authorList>
    </citation>
    <scope>NUCLEOTIDE SEQUENCE [LARGE SCALE GENOMIC DNA]</scope>
    <source>
        <strain evidence="2 3">WMS-il1</strain>
    </source>
</reference>
<sequence>MKQNTENQLDQDVLNKPQYRHPRGRENGGEEGAKEDVSDKRRSVCLVEDAREDVIVCALIRRDGCRKKKEQWGQDWFPILAESAVSLQLSPEVHLAFPIDEDEPLEDTRCLFVESLESQ</sequence>
<evidence type="ECO:0000313" key="3">
    <source>
        <dbReference type="Proteomes" id="UP000321570"/>
    </source>
</evidence>
<feature type="region of interest" description="Disordered" evidence="1">
    <location>
        <begin position="1"/>
        <end position="38"/>
    </location>
</feature>